<reference evidence="1 2" key="1">
    <citation type="submission" date="2017-06" db="EMBL/GenBank/DDBJ databases">
        <title>Evolution towards high GC content and high-temperature stress adaptation in endophytic Pseudomonas oryzihabitans impacted its plant-growth promoting traits.</title>
        <authorList>
            <person name="Nascimento F.X."/>
        </authorList>
    </citation>
    <scope>NUCLEOTIDE SEQUENCE [LARGE SCALE GENOMIC DNA]</scope>
    <source>
        <strain evidence="1 2">MS8</strain>
    </source>
</reference>
<evidence type="ECO:0000313" key="1">
    <source>
        <dbReference type="EMBL" id="AXA67880.1"/>
    </source>
</evidence>
<proteinExistence type="predicted"/>
<evidence type="ECO:0000313" key="2">
    <source>
        <dbReference type="Proteomes" id="UP000250579"/>
    </source>
</evidence>
<gene>
    <name evidence="1" type="ORF">CE139_19440</name>
</gene>
<sequence length="152" mass="17197">MLKDNVEKPSAELLLQQAPPMSHPAKSSTSSAVGASTLKARIVFESRDALPPIKLAQVTHLFQVHWLFRVGVYEHQEAYDSEREAMQSAERLLFTLFSDIADDQQQAALRRGDTALAFRFAERRGYWQGRQDEKHLHQAAVGNAFATLRYLT</sequence>
<name>A0A2Z5AF17_9PSED</name>
<dbReference type="RefSeq" id="WP_208691950.1">
    <property type="nucleotide sequence ID" value="NZ_CP022198.1"/>
</dbReference>
<dbReference type="EMBL" id="CP022198">
    <property type="protein sequence ID" value="AXA67880.1"/>
    <property type="molecule type" value="Genomic_DNA"/>
</dbReference>
<organism evidence="1 2">
    <name type="scientific">Pseudomonas oryzihabitans</name>
    <dbReference type="NCBI Taxonomy" id="47885"/>
    <lineage>
        <taxon>Bacteria</taxon>
        <taxon>Pseudomonadati</taxon>
        <taxon>Pseudomonadota</taxon>
        <taxon>Gammaproteobacteria</taxon>
        <taxon>Pseudomonadales</taxon>
        <taxon>Pseudomonadaceae</taxon>
        <taxon>Pseudomonas</taxon>
    </lineage>
</organism>
<dbReference type="AlphaFoldDB" id="A0A2Z5AF17"/>
<protein>
    <submittedName>
        <fullName evidence="1">Uncharacterized protein</fullName>
    </submittedName>
</protein>
<accession>A0A2Z5AF17</accession>
<dbReference type="Proteomes" id="UP000250579">
    <property type="component" value="Chromosome"/>
</dbReference>